<dbReference type="Gene3D" id="4.10.280.10">
    <property type="entry name" value="Helix-loop-helix DNA-binding domain"/>
    <property type="match status" value="1"/>
</dbReference>
<feature type="compositionally biased region" description="Polar residues" evidence="2">
    <location>
        <begin position="249"/>
        <end position="268"/>
    </location>
</feature>
<protein>
    <recommendedName>
        <fullName evidence="3">BHLH domain-containing protein</fullName>
    </recommendedName>
</protein>
<dbReference type="SUPFAM" id="SSF47459">
    <property type="entry name" value="HLH, helix-loop-helix DNA-binding domain"/>
    <property type="match status" value="1"/>
</dbReference>
<dbReference type="HOGENOM" id="CLU_556713_0_0_1"/>
<organism evidence="4 5">
    <name type="scientific">Fomitopsis schrenkii</name>
    <name type="common">Brown rot fungus</name>
    <dbReference type="NCBI Taxonomy" id="2126942"/>
    <lineage>
        <taxon>Eukaryota</taxon>
        <taxon>Fungi</taxon>
        <taxon>Dikarya</taxon>
        <taxon>Basidiomycota</taxon>
        <taxon>Agaricomycotina</taxon>
        <taxon>Agaricomycetes</taxon>
        <taxon>Polyporales</taxon>
        <taxon>Fomitopsis</taxon>
    </lineage>
</organism>
<feature type="compositionally biased region" description="Basic and acidic residues" evidence="2">
    <location>
        <begin position="269"/>
        <end position="279"/>
    </location>
</feature>
<dbReference type="eggNOG" id="ENOG502SFZ4">
    <property type="taxonomic scope" value="Eukaryota"/>
</dbReference>
<dbReference type="SMART" id="SM00353">
    <property type="entry name" value="HLH"/>
    <property type="match status" value="1"/>
</dbReference>
<dbReference type="PANTHER" id="PTHR46772">
    <property type="entry name" value="BHLH DOMAIN-CONTAINING PROTEIN"/>
    <property type="match status" value="1"/>
</dbReference>
<dbReference type="Pfam" id="PF00010">
    <property type="entry name" value="HLH"/>
    <property type="match status" value="1"/>
</dbReference>
<dbReference type="InterPro" id="IPR011598">
    <property type="entry name" value="bHLH_dom"/>
</dbReference>
<feature type="coiled-coil region" evidence="1">
    <location>
        <begin position="346"/>
        <end position="414"/>
    </location>
</feature>
<keyword evidence="5" id="KW-1185">Reference proteome</keyword>
<dbReference type="InterPro" id="IPR036638">
    <property type="entry name" value="HLH_DNA-bd_sf"/>
</dbReference>
<evidence type="ECO:0000313" key="5">
    <source>
        <dbReference type="Proteomes" id="UP000015241"/>
    </source>
</evidence>
<name>S8E4H1_FOMSC</name>
<sequence>MELTPDHGRVFTECAQVPDFDSNSALHEYGALPGTGYIYYPPSRISASVCAPPHTGARPTSFVSPGFSDDSPNVRAYTLRPAGVPVLPFTPISSSCTPTTTASTYVPIGGTYASTGGTYASTGGTYASIETTCAPTTTNTNTLIDDTYAPIGDTYAPTGSVCASNDGTYTQMDDTYTLTAGACASNDGTIDDTYTLTAGASNDGTYTLTCGACASGGGTYTLIDDAYTLTACASNDGTCASNDETCASTSSTYTPTGTVSTPAASNESSGHRQSDDVRSGRRCRRSSIDTASLPSPALPAAPQPYDSIPVATPAPCGSSRKRKASEMCGEDDDDEGRIAATRRMCMEAEQCRRDELREAYSRLEDVLPPSKHKISKVSIVDRATTHIRYLQLAYQQLQTKMQAAEAETTRLRTNTQAATDPAAAVATAPAAAVAAAPAAATTSAAAAAATAPTAATASAAAATATAATATATAATSATSSGAVVSAFATPAASAAAPAGAPTLLLPPCPQSLSLAMTRLLLLSTVNLEFAQLQSLVSALLSSCTNHHHDVPYMLNRVSR</sequence>
<dbReference type="EMBL" id="KE504167">
    <property type="protein sequence ID" value="EPS98228.1"/>
    <property type="molecule type" value="Genomic_DNA"/>
</dbReference>
<dbReference type="STRING" id="743788.S8E4H1"/>
<keyword evidence="1" id="KW-0175">Coiled coil</keyword>
<dbReference type="InParanoid" id="S8E4H1"/>
<dbReference type="PROSITE" id="PS50888">
    <property type="entry name" value="BHLH"/>
    <property type="match status" value="1"/>
</dbReference>
<evidence type="ECO:0000256" key="1">
    <source>
        <dbReference type="SAM" id="Coils"/>
    </source>
</evidence>
<dbReference type="OrthoDB" id="5778525at2759"/>
<gene>
    <name evidence="4" type="ORF">FOMPIDRAFT_1017792</name>
</gene>
<evidence type="ECO:0000256" key="2">
    <source>
        <dbReference type="SAM" id="MobiDB-lite"/>
    </source>
</evidence>
<evidence type="ECO:0000313" key="4">
    <source>
        <dbReference type="EMBL" id="EPS98228.1"/>
    </source>
</evidence>
<dbReference type="GO" id="GO:0003700">
    <property type="term" value="F:DNA-binding transcription factor activity"/>
    <property type="evidence" value="ECO:0007669"/>
    <property type="project" value="InterPro"/>
</dbReference>
<accession>S8E4H1</accession>
<dbReference type="CDD" id="cd00083">
    <property type="entry name" value="bHLH_SF"/>
    <property type="match status" value="1"/>
</dbReference>
<dbReference type="InterPro" id="IPR044278">
    <property type="entry name" value="BHLH95-like"/>
</dbReference>
<feature type="region of interest" description="Disordered" evidence="2">
    <location>
        <begin position="249"/>
        <end position="333"/>
    </location>
</feature>
<evidence type="ECO:0000259" key="3">
    <source>
        <dbReference type="PROSITE" id="PS50888"/>
    </source>
</evidence>
<reference evidence="4 5" key="1">
    <citation type="journal article" date="2012" name="Science">
        <title>The Paleozoic origin of enzymatic lignin decomposition reconstructed from 31 fungal genomes.</title>
        <authorList>
            <person name="Floudas D."/>
            <person name="Binder M."/>
            <person name="Riley R."/>
            <person name="Barry K."/>
            <person name="Blanchette R.A."/>
            <person name="Henrissat B."/>
            <person name="Martinez A.T."/>
            <person name="Otillar R."/>
            <person name="Spatafora J.W."/>
            <person name="Yadav J.S."/>
            <person name="Aerts A."/>
            <person name="Benoit I."/>
            <person name="Boyd A."/>
            <person name="Carlson A."/>
            <person name="Copeland A."/>
            <person name="Coutinho P.M."/>
            <person name="de Vries R.P."/>
            <person name="Ferreira P."/>
            <person name="Findley K."/>
            <person name="Foster B."/>
            <person name="Gaskell J."/>
            <person name="Glotzer D."/>
            <person name="Gorecki P."/>
            <person name="Heitman J."/>
            <person name="Hesse C."/>
            <person name="Hori C."/>
            <person name="Igarashi K."/>
            <person name="Jurgens J.A."/>
            <person name="Kallen N."/>
            <person name="Kersten P."/>
            <person name="Kohler A."/>
            <person name="Kuees U."/>
            <person name="Kumar T.K.A."/>
            <person name="Kuo A."/>
            <person name="LaButti K."/>
            <person name="Larrondo L.F."/>
            <person name="Lindquist E."/>
            <person name="Ling A."/>
            <person name="Lombard V."/>
            <person name="Lucas S."/>
            <person name="Lundell T."/>
            <person name="Martin R."/>
            <person name="McLaughlin D.J."/>
            <person name="Morgenstern I."/>
            <person name="Morin E."/>
            <person name="Murat C."/>
            <person name="Nagy L.G."/>
            <person name="Nolan M."/>
            <person name="Ohm R.A."/>
            <person name="Patyshakuliyeva A."/>
            <person name="Rokas A."/>
            <person name="Ruiz-Duenas F.J."/>
            <person name="Sabat G."/>
            <person name="Salamov A."/>
            <person name="Samejima M."/>
            <person name="Schmutz J."/>
            <person name="Slot J.C."/>
            <person name="St John F."/>
            <person name="Stenlid J."/>
            <person name="Sun H."/>
            <person name="Sun S."/>
            <person name="Syed K."/>
            <person name="Tsang A."/>
            <person name="Wiebenga A."/>
            <person name="Young D."/>
            <person name="Pisabarro A."/>
            <person name="Eastwood D.C."/>
            <person name="Martin F."/>
            <person name="Cullen D."/>
            <person name="Grigoriev I.V."/>
            <person name="Hibbett D.S."/>
        </authorList>
    </citation>
    <scope>NUCLEOTIDE SEQUENCE</scope>
    <source>
        <strain evidence="5">FP-58527</strain>
    </source>
</reference>
<dbReference type="AlphaFoldDB" id="S8E4H1"/>
<dbReference type="PANTHER" id="PTHR46772:SF6">
    <property type="entry name" value="BHLH DOMAIN-CONTAINING PROTEIN"/>
    <property type="match status" value="1"/>
</dbReference>
<dbReference type="Proteomes" id="UP000015241">
    <property type="component" value="Unassembled WGS sequence"/>
</dbReference>
<dbReference type="GO" id="GO:0046983">
    <property type="term" value="F:protein dimerization activity"/>
    <property type="evidence" value="ECO:0007669"/>
    <property type="project" value="InterPro"/>
</dbReference>
<proteinExistence type="predicted"/>
<feature type="non-terminal residue" evidence="4">
    <location>
        <position position="559"/>
    </location>
</feature>
<feature type="domain" description="BHLH" evidence="3">
    <location>
        <begin position="340"/>
        <end position="390"/>
    </location>
</feature>